<organism evidence="2 3">
    <name type="scientific">Tropilaelaps mercedesae</name>
    <dbReference type="NCBI Taxonomy" id="418985"/>
    <lineage>
        <taxon>Eukaryota</taxon>
        <taxon>Metazoa</taxon>
        <taxon>Ecdysozoa</taxon>
        <taxon>Arthropoda</taxon>
        <taxon>Chelicerata</taxon>
        <taxon>Arachnida</taxon>
        <taxon>Acari</taxon>
        <taxon>Parasitiformes</taxon>
        <taxon>Mesostigmata</taxon>
        <taxon>Gamasina</taxon>
        <taxon>Dermanyssoidea</taxon>
        <taxon>Laelapidae</taxon>
        <taxon>Tropilaelaps</taxon>
    </lineage>
</organism>
<dbReference type="PANTHER" id="PTHR10742:SF416">
    <property type="entry name" value="SPERMINE OXIDASE"/>
    <property type="match status" value="1"/>
</dbReference>
<accession>A0A1V9WXZ7</accession>
<proteinExistence type="predicted"/>
<dbReference type="Gene3D" id="3.90.660.10">
    <property type="match status" value="1"/>
</dbReference>
<dbReference type="SUPFAM" id="SSF54373">
    <property type="entry name" value="FAD-linked reductases, C-terminal domain"/>
    <property type="match status" value="1"/>
</dbReference>
<dbReference type="EMBL" id="MNPL01033644">
    <property type="protein sequence ID" value="OQR66125.1"/>
    <property type="molecule type" value="Genomic_DNA"/>
</dbReference>
<dbReference type="AlphaFoldDB" id="A0A1V9WXZ7"/>
<dbReference type="InterPro" id="IPR050281">
    <property type="entry name" value="Flavin_monoamine_oxidase"/>
</dbReference>
<evidence type="ECO:0000259" key="1">
    <source>
        <dbReference type="Pfam" id="PF01593"/>
    </source>
</evidence>
<dbReference type="InterPro" id="IPR036188">
    <property type="entry name" value="FAD/NAD-bd_sf"/>
</dbReference>
<dbReference type="SUPFAM" id="SSF51905">
    <property type="entry name" value="FAD/NAD(P)-binding domain"/>
    <property type="match status" value="1"/>
</dbReference>
<sequence>MKGASFGYRSVFEMYRRRFETHLGQDSLDNSEKRQKTQSISDSDPVLMCAILDWYRKFEIVDNSCRDPEQLAIGGYADYVECPGAYYINFKDGYQSFVQTATKLLPDGSLRVRSPVSKITWKHEQNKTKVVTLETSGGDVLTCDHVIVTPSVGVLKEFSFEPPLPDFKYEALNCFGFDVIDKIFLVWDDGPFWSEETLGFQFLWTHYDDSFFKEHGQYLRGIYGFEKVNRRPNVLLGWIGGDDAIEMEKVPDDEVLHGCFHLLKRFIKQLSPSEVRAPSRIIRSAWASDRFIRGAYSHRLLAFDEAEDPVGKLQEPLYYYNNETEKIRVSSSIATESQEINQQVQGKEKSCPLVLFAGEGTDRTYFSTVHGAFRSGQREAQRLIDFWTSDISN</sequence>
<comment type="caution">
    <text evidence="2">The sequence shown here is derived from an EMBL/GenBank/DDBJ whole genome shotgun (WGS) entry which is preliminary data.</text>
</comment>
<evidence type="ECO:0000313" key="2">
    <source>
        <dbReference type="EMBL" id="OQR66125.1"/>
    </source>
</evidence>
<keyword evidence="3" id="KW-1185">Reference proteome</keyword>
<dbReference type="Proteomes" id="UP000192247">
    <property type="component" value="Unassembled WGS sequence"/>
</dbReference>
<dbReference type="PANTHER" id="PTHR10742">
    <property type="entry name" value="FLAVIN MONOAMINE OXIDASE"/>
    <property type="match status" value="1"/>
</dbReference>
<dbReference type="STRING" id="418985.A0A1V9WXZ7"/>
<protein>
    <recommendedName>
        <fullName evidence="1">Amine oxidase domain-containing protein</fullName>
    </recommendedName>
</protein>
<dbReference type="GO" id="GO:0046592">
    <property type="term" value="F:polyamine oxidase activity"/>
    <property type="evidence" value="ECO:0007669"/>
    <property type="project" value="TreeGrafter"/>
</dbReference>
<evidence type="ECO:0000313" key="3">
    <source>
        <dbReference type="Proteomes" id="UP000192247"/>
    </source>
</evidence>
<gene>
    <name evidence="2" type="ORF">BIW11_14357</name>
</gene>
<name>A0A1V9WXZ7_9ACAR</name>
<feature type="domain" description="Amine oxidase" evidence="1">
    <location>
        <begin position="85"/>
        <end position="384"/>
    </location>
</feature>
<dbReference type="OrthoDB" id="2019015at2759"/>
<reference evidence="2 3" key="1">
    <citation type="journal article" date="2017" name="Gigascience">
        <title>Draft genome of the honey bee ectoparasitic mite, Tropilaelaps mercedesae, is shaped by the parasitic life history.</title>
        <authorList>
            <person name="Dong X."/>
            <person name="Armstrong S.D."/>
            <person name="Xia D."/>
            <person name="Makepeace B.L."/>
            <person name="Darby A.C."/>
            <person name="Kadowaki T."/>
        </authorList>
    </citation>
    <scope>NUCLEOTIDE SEQUENCE [LARGE SCALE GENOMIC DNA]</scope>
    <source>
        <strain evidence="2">Wuxi-XJTLU</strain>
    </source>
</reference>
<dbReference type="Pfam" id="PF01593">
    <property type="entry name" value="Amino_oxidase"/>
    <property type="match status" value="1"/>
</dbReference>
<dbReference type="InParanoid" id="A0A1V9WXZ7"/>
<dbReference type="Gene3D" id="3.50.50.60">
    <property type="entry name" value="FAD/NAD(P)-binding domain"/>
    <property type="match status" value="1"/>
</dbReference>
<dbReference type="InterPro" id="IPR002937">
    <property type="entry name" value="Amino_oxidase"/>
</dbReference>